<evidence type="ECO:0000313" key="2">
    <source>
        <dbReference type="EMBL" id="KAF6791366.1"/>
    </source>
</evidence>
<protein>
    <submittedName>
        <fullName evidence="2">Uncharacterized protein</fullName>
    </submittedName>
</protein>
<gene>
    <name evidence="2" type="ORF">CSOJ01_14384</name>
</gene>
<dbReference type="AlphaFoldDB" id="A0A8H6MJE1"/>
<sequence>MWTVERQNATTLVTVFSDGGPKDKRVERPRQPFESQSLSPRMGGLLTGAKGQDPKEMPMMSQALGVPLFHSNGEVGVRVAIVVVVARATSALEGFWRSAKAGRSGLSIKLDGNSLDGNMVMSGVALQLSLPKRLYVECAKSTDTHDVGPVEEQFESTVVVKAMVRRVQRYHDVNTNHDSTTDVEGTKERRLNSRRRRDDDNVTGRLRRRQHHRQTETRITARRSSTEEEAAYLPQPEQEQLEPQLPETGSVSAMLLDDVVTFAGQGTLPVQHLNKRGGGRGQMSDEGGQMEPDRAAVIGGALAPFVLAGPWDGGGDCGLCASTVATRRPRRESPREASPRCRWTGPLPLISAPSLPILLCYLPAVVSPFSYRQG</sequence>
<evidence type="ECO:0000313" key="3">
    <source>
        <dbReference type="Proteomes" id="UP000652219"/>
    </source>
</evidence>
<feature type="compositionally biased region" description="Low complexity" evidence="1">
    <location>
        <begin position="233"/>
        <end position="244"/>
    </location>
</feature>
<feature type="compositionally biased region" description="Basic and acidic residues" evidence="1">
    <location>
        <begin position="20"/>
        <end position="31"/>
    </location>
</feature>
<organism evidence="2 3">
    <name type="scientific">Colletotrichum sojae</name>
    <dbReference type="NCBI Taxonomy" id="2175907"/>
    <lineage>
        <taxon>Eukaryota</taxon>
        <taxon>Fungi</taxon>
        <taxon>Dikarya</taxon>
        <taxon>Ascomycota</taxon>
        <taxon>Pezizomycotina</taxon>
        <taxon>Sordariomycetes</taxon>
        <taxon>Hypocreomycetidae</taxon>
        <taxon>Glomerellales</taxon>
        <taxon>Glomerellaceae</taxon>
        <taxon>Colletotrichum</taxon>
        <taxon>Colletotrichum orchidearum species complex</taxon>
    </lineage>
</organism>
<feature type="region of interest" description="Disordered" evidence="1">
    <location>
        <begin position="171"/>
        <end position="244"/>
    </location>
</feature>
<accession>A0A8H6MJE1</accession>
<dbReference type="EMBL" id="WIGN01000481">
    <property type="protein sequence ID" value="KAF6791366.1"/>
    <property type="molecule type" value="Genomic_DNA"/>
</dbReference>
<comment type="caution">
    <text evidence="2">The sequence shown here is derived from an EMBL/GenBank/DDBJ whole genome shotgun (WGS) entry which is preliminary data.</text>
</comment>
<feature type="region of interest" description="Disordered" evidence="1">
    <location>
        <begin position="15"/>
        <end position="55"/>
    </location>
</feature>
<feature type="compositionally biased region" description="Basic and acidic residues" evidence="1">
    <location>
        <begin position="184"/>
        <end position="202"/>
    </location>
</feature>
<name>A0A8H6MJE1_9PEZI</name>
<proteinExistence type="predicted"/>
<dbReference type="Proteomes" id="UP000652219">
    <property type="component" value="Unassembled WGS sequence"/>
</dbReference>
<reference evidence="2 3" key="1">
    <citation type="journal article" date="2020" name="Phytopathology">
        <title>Genome Sequence Resources of Colletotrichum truncatum, C. plurivorum, C. musicola, and C. sojae: Four Species Pathogenic to Soybean (Glycine max).</title>
        <authorList>
            <person name="Rogerio F."/>
            <person name="Boufleur T.R."/>
            <person name="Ciampi-Guillardi M."/>
            <person name="Sukno S.A."/>
            <person name="Thon M.R."/>
            <person name="Massola Junior N.S."/>
            <person name="Baroncelli R."/>
        </authorList>
    </citation>
    <scope>NUCLEOTIDE SEQUENCE [LARGE SCALE GENOMIC DNA]</scope>
    <source>
        <strain evidence="2 3">LFN0009</strain>
    </source>
</reference>
<evidence type="ECO:0000256" key="1">
    <source>
        <dbReference type="SAM" id="MobiDB-lite"/>
    </source>
</evidence>
<keyword evidence="3" id="KW-1185">Reference proteome</keyword>